<dbReference type="OrthoDB" id="4330281at2"/>
<evidence type="ECO:0000313" key="2">
    <source>
        <dbReference type="EMBL" id="KAA0940454.1"/>
    </source>
</evidence>
<dbReference type="PROSITE" id="PS50801">
    <property type="entry name" value="STAS"/>
    <property type="match status" value="1"/>
</dbReference>
<dbReference type="InterPro" id="IPR036513">
    <property type="entry name" value="STAS_dom_sf"/>
</dbReference>
<sequence length="115" mass="12269">MSERAGLFVVRLRGDVRGAEDTETVGLALASAGRSGKQVVVDLSAVGFMTTQLLYEFLKTGWTTDQRPWLAGPLSTHAERILHTTGTTEAFRIFPSLTDAVAAAPAGHDLAPSRT</sequence>
<dbReference type="Proteomes" id="UP000324965">
    <property type="component" value="Unassembled WGS sequence"/>
</dbReference>
<evidence type="ECO:0000259" key="1">
    <source>
        <dbReference type="PROSITE" id="PS50801"/>
    </source>
</evidence>
<dbReference type="AlphaFoldDB" id="A0A5B0BE90"/>
<organism evidence="2 3">
    <name type="scientific">Streptomyces apricus</name>
    <dbReference type="NCBI Taxonomy" id="1828112"/>
    <lineage>
        <taxon>Bacteria</taxon>
        <taxon>Bacillati</taxon>
        <taxon>Actinomycetota</taxon>
        <taxon>Actinomycetes</taxon>
        <taxon>Kitasatosporales</taxon>
        <taxon>Streptomycetaceae</taxon>
        <taxon>Streptomyces</taxon>
    </lineage>
</organism>
<dbReference type="InterPro" id="IPR002645">
    <property type="entry name" value="STAS_dom"/>
</dbReference>
<gene>
    <name evidence="2" type="ORF">FGF04_10140</name>
</gene>
<feature type="domain" description="STAS" evidence="1">
    <location>
        <begin position="1"/>
        <end position="104"/>
    </location>
</feature>
<protein>
    <recommendedName>
        <fullName evidence="1">STAS domain-containing protein</fullName>
    </recommendedName>
</protein>
<keyword evidence="3" id="KW-1185">Reference proteome</keyword>
<reference evidence="2 3" key="1">
    <citation type="submission" date="2019-05" db="EMBL/GenBank/DDBJ databases">
        <authorList>
            <person name="Hariharan J."/>
            <person name="Choudoir M.J."/>
            <person name="Diebold P."/>
            <person name="Panke-Buisse K."/>
            <person name="Buckley D.H."/>
        </authorList>
    </citation>
    <scope>NUCLEOTIDE SEQUENCE [LARGE SCALE GENOMIC DNA]</scope>
    <source>
        <strain evidence="2 3">SUN51</strain>
    </source>
</reference>
<dbReference type="EMBL" id="VDFC01000028">
    <property type="protein sequence ID" value="KAA0940454.1"/>
    <property type="molecule type" value="Genomic_DNA"/>
</dbReference>
<accession>A0A5B0BE90</accession>
<dbReference type="SUPFAM" id="SSF52091">
    <property type="entry name" value="SpoIIaa-like"/>
    <property type="match status" value="1"/>
</dbReference>
<comment type="caution">
    <text evidence="2">The sequence shown here is derived from an EMBL/GenBank/DDBJ whole genome shotgun (WGS) entry which is preliminary data.</text>
</comment>
<proteinExistence type="predicted"/>
<dbReference type="Gene3D" id="3.30.750.24">
    <property type="entry name" value="STAS domain"/>
    <property type="match status" value="1"/>
</dbReference>
<name>A0A5B0BE90_9ACTN</name>
<evidence type="ECO:0000313" key="3">
    <source>
        <dbReference type="Proteomes" id="UP000324965"/>
    </source>
</evidence>